<name>A0ABR5SJQ8_9BACT</name>
<dbReference type="Proteomes" id="UP000060487">
    <property type="component" value="Unassembled WGS sequence"/>
</dbReference>
<evidence type="ECO:0000313" key="7">
    <source>
        <dbReference type="Proteomes" id="UP000060487"/>
    </source>
</evidence>
<keyword evidence="1 3" id="KW-0597">Phosphoprotein</keyword>
<evidence type="ECO:0000256" key="4">
    <source>
        <dbReference type="SAM" id="MobiDB-lite"/>
    </source>
</evidence>
<proteinExistence type="predicted"/>
<feature type="compositionally biased region" description="Basic and acidic residues" evidence="4">
    <location>
        <begin position="207"/>
        <end position="219"/>
    </location>
</feature>
<evidence type="ECO:0000259" key="5">
    <source>
        <dbReference type="PROSITE" id="PS50110"/>
    </source>
</evidence>
<dbReference type="PANTHER" id="PTHR44591:SF14">
    <property type="entry name" value="PROTEIN PILG"/>
    <property type="match status" value="1"/>
</dbReference>
<dbReference type="EMBL" id="LNQR01000021">
    <property type="protein sequence ID" value="KWT92708.1"/>
    <property type="molecule type" value="Genomic_DNA"/>
</dbReference>
<dbReference type="Pfam" id="PF00072">
    <property type="entry name" value="Response_reg"/>
    <property type="match status" value="1"/>
</dbReference>
<dbReference type="InterPro" id="IPR050595">
    <property type="entry name" value="Bact_response_regulator"/>
</dbReference>
<reference evidence="6 7" key="1">
    <citation type="submission" date="2015-11" db="EMBL/GenBank/DDBJ databases">
        <authorList>
            <person name="Lin W."/>
        </authorList>
    </citation>
    <scope>NUCLEOTIDE SEQUENCE [LARGE SCALE GENOMIC DNA]</scope>
    <source>
        <strain evidence="6 7">HCH-1</strain>
    </source>
</reference>
<protein>
    <submittedName>
        <fullName evidence="6">Two-component system response regulator</fullName>
    </submittedName>
</protein>
<dbReference type="RefSeq" id="WP_085051067.1">
    <property type="nucleotide sequence ID" value="NZ_LNQR01000021.1"/>
</dbReference>
<feature type="compositionally biased region" description="Polar residues" evidence="4">
    <location>
        <begin position="358"/>
        <end position="367"/>
    </location>
</feature>
<evidence type="ECO:0000256" key="3">
    <source>
        <dbReference type="PROSITE-ProRule" id="PRU00169"/>
    </source>
</evidence>
<evidence type="ECO:0000313" key="6">
    <source>
        <dbReference type="EMBL" id="KWT92708.1"/>
    </source>
</evidence>
<dbReference type="Gene3D" id="3.40.50.2300">
    <property type="match status" value="1"/>
</dbReference>
<gene>
    <name evidence="6" type="ORF">ASN18_0539</name>
</gene>
<organism evidence="6 7">
    <name type="scientific">Candidatus Magnetominusculus xianensis</name>
    <dbReference type="NCBI Taxonomy" id="1748249"/>
    <lineage>
        <taxon>Bacteria</taxon>
        <taxon>Pseudomonadati</taxon>
        <taxon>Nitrospirota</taxon>
        <taxon>Nitrospiria</taxon>
        <taxon>Nitrospirales</taxon>
        <taxon>Nitrospiraceae</taxon>
        <taxon>Candidatus Magnetominusculus</taxon>
    </lineage>
</organism>
<dbReference type="CDD" id="cd00156">
    <property type="entry name" value="REC"/>
    <property type="match status" value="1"/>
</dbReference>
<evidence type="ECO:0000256" key="2">
    <source>
        <dbReference type="ARBA" id="ARBA00023012"/>
    </source>
</evidence>
<sequence length="520" mass="56590">MPKRLLLADDSITIQKVVELILSEEDFQIISVNDGQEALDKINKFNPSIVLADIEMPKVNGYELCKQIKANEKTKHIPVILLVGAFEPLNERSFKDCGASDHLIKPFESQEFLNKINAVLGPSSSSDGEVTTFDEAGKGEEPVDLGDSLMGDDDIEELLGKSDIDDTGVFEEGQSISEDSGEFQSMSDSDLTTRELKDVLDSLSGGTDERDSSDAKVPDSKGSTVMDENDIEALLAGTMAEESSDIDNSDAQKTVVIAEELPIETSAAETPAHHEPSWNEQTQDVETSFANEDILLGMSQPPEISPVKKEPEIAEKPQPVIQTPQAPRAPEPQVSAPPREPVRPQAAATPPPFAEPQSGYSAPSSHAGNVLLTTGDVTYILQRSLEQKVTQVIDEGTILSTFRESVDGYINNSFKDVSVGLNDMVSEAINKKISDVIGTINLEVIVNQVISSTIKGILATLPAEIFKMTRDVTERVITGVLQDNIPAIKRDVEKVIWEAVPGVAERLINHEIEQIKSEFM</sequence>
<evidence type="ECO:0000256" key="1">
    <source>
        <dbReference type="ARBA" id="ARBA00022553"/>
    </source>
</evidence>
<dbReference type="PROSITE" id="PS50110">
    <property type="entry name" value="RESPONSE_REGULATORY"/>
    <property type="match status" value="1"/>
</dbReference>
<keyword evidence="2" id="KW-0902">Two-component regulatory system</keyword>
<keyword evidence="7" id="KW-1185">Reference proteome</keyword>
<accession>A0ABR5SJQ8</accession>
<dbReference type="InterPro" id="IPR011006">
    <property type="entry name" value="CheY-like_superfamily"/>
</dbReference>
<dbReference type="SUPFAM" id="SSF52172">
    <property type="entry name" value="CheY-like"/>
    <property type="match status" value="1"/>
</dbReference>
<feature type="modified residue" description="4-aspartylphosphate" evidence="3">
    <location>
        <position position="53"/>
    </location>
</feature>
<dbReference type="InterPro" id="IPR001789">
    <property type="entry name" value="Sig_transdc_resp-reg_receiver"/>
</dbReference>
<feature type="region of interest" description="Disordered" evidence="4">
    <location>
        <begin position="317"/>
        <end position="367"/>
    </location>
</feature>
<comment type="caution">
    <text evidence="6">The sequence shown here is derived from an EMBL/GenBank/DDBJ whole genome shotgun (WGS) entry which is preliminary data.</text>
</comment>
<dbReference type="SMART" id="SM00448">
    <property type="entry name" value="REC"/>
    <property type="match status" value="1"/>
</dbReference>
<feature type="region of interest" description="Disordered" evidence="4">
    <location>
        <begin position="123"/>
        <end position="151"/>
    </location>
</feature>
<dbReference type="PANTHER" id="PTHR44591">
    <property type="entry name" value="STRESS RESPONSE REGULATOR PROTEIN 1"/>
    <property type="match status" value="1"/>
</dbReference>
<feature type="domain" description="Response regulatory" evidence="5">
    <location>
        <begin position="4"/>
        <end position="120"/>
    </location>
</feature>
<feature type="region of interest" description="Disordered" evidence="4">
    <location>
        <begin position="202"/>
        <end position="287"/>
    </location>
</feature>
<feature type="compositionally biased region" description="Polar residues" evidence="4">
    <location>
        <begin position="278"/>
        <end position="287"/>
    </location>
</feature>